<dbReference type="PANTHER" id="PTHR23150:SF19">
    <property type="entry name" value="FORMYLGLYCINE-GENERATING ENZYME"/>
    <property type="match status" value="1"/>
</dbReference>
<dbReference type="RefSeq" id="WP_183946912.1">
    <property type="nucleotide sequence ID" value="NZ_JACHHX010000001.1"/>
</dbReference>
<dbReference type="GO" id="GO:0006508">
    <property type="term" value="P:proteolysis"/>
    <property type="evidence" value="ECO:0007669"/>
    <property type="project" value="InterPro"/>
</dbReference>
<evidence type="ECO:0000259" key="3">
    <source>
        <dbReference type="PROSITE" id="PS51755"/>
    </source>
</evidence>
<dbReference type="GO" id="GO:0120147">
    <property type="term" value="F:formylglycine-generating oxidase activity"/>
    <property type="evidence" value="ECO:0007669"/>
    <property type="project" value="TreeGrafter"/>
</dbReference>
<dbReference type="InterPro" id="IPR036388">
    <property type="entry name" value="WH-like_DNA-bd_sf"/>
</dbReference>
<dbReference type="PANTHER" id="PTHR23150">
    <property type="entry name" value="SULFATASE MODIFYING FACTOR 1, 2"/>
    <property type="match status" value="1"/>
</dbReference>
<evidence type="ECO:0000256" key="2">
    <source>
        <dbReference type="PROSITE-ProRule" id="PRU01091"/>
    </source>
</evidence>
<sequence>MAFRFGDFVLDPRTGSLTGPEGPVALRRQAFRLAEVLLEHAPELLDRDTLLDAVWGHDALSPNVLPQTISELRHALGDDAHAPRYIETLHRRGYRMVCAVERIDPGTPSAAAGTTPGISEPTAQRPRWRLPAVVGIVIAALLSSAHWWQRDAHWRWLHVETIPEIRRLIETDLVAAWRLAHAARQRAPDDPVLEQLWLDVSLPVTLTSEPEGATVAVRGYRDEADWLALGRTPLHDVRLPLTMLRFRVDLADHAPIEVAPSVLPAPDAFRLHAADEAPEDMVFVPAGPVRYLLVPAELPDFWIDRHEVSNRDYLRFVEDGGYRRPEFWRHPAIEDGRELAWEELIARLVDSTGLPGPATWALGTFPEGEGDHPVAGVSWYEAAAYAEWAGKSLPTVFHWWRAAGLGIAQVANFSDILAASNFAGRGTVPRGSLGGLGPYGTYDMAGNVAEWCANPAGERRHILGGGWADNAYQFRDFDAQPALERRPGFGFRLVKQATPVDEGLLAEVLFPTRELAPPVDDITFGHFARMFDYDPAPLDAVVEEIDDSHHAWRRERVSFSAGYPGERVILQLLLPRRSQPPYQTVVHFPGGDALMLADSREAGLLQVEPFLRSGRAVAYPVYRGTFERRVQMPPGPLAARSLLVQQVKDLRRTLDYLASRDDIDNDRLAFHGLSYGGWRAPFVLAVEDRFRMAMIMSAGLSAAPLPPEVALHNYLPRVTLPVLLISGRDDFNFPYEQSQRPFFELLGTPDAYKRHVALPWGHLPPGYTEVVRELLDWTDRWLGPVSAVALAARDGGEASE</sequence>
<accession>A0A7W7V6U3</accession>
<dbReference type="InterPro" id="IPR001375">
    <property type="entry name" value="Peptidase_S9_cat"/>
</dbReference>
<comment type="caution">
    <text evidence="4">The sequence shown here is derived from an EMBL/GenBank/DDBJ whole genome shotgun (WGS) entry which is preliminary data.</text>
</comment>
<dbReference type="SMART" id="SM00862">
    <property type="entry name" value="Trans_reg_C"/>
    <property type="match status" value="1"/>
</dbReference>
<name>A0A7W7V6U3_9GAMM</name>
<organism evidence="4 5">
    <name type="scientific">Rehaibacterium terrae</name>
    <dbReference type="NCBI Taxonomy" id="1341696"/>
    <lineage>
        <taxon>Bacteria</taxon>
        <taxon>Pseudomonadati</taxon>
        <taxon>Pseudomonadota</taxon>
        <taxon>Gammaproteobacteria</taxon>
        <taxon>Lysobacterales</taxon>
        <taxon>Lysobacteraceae</taxon>
        <taxon>Rehaibacterium</taxon>
    </lineage>
</organism>
<protein>
    <submittedName>
        <fullName evidence="4">DNA-binding winged helix-turn-helix (WHTH) protein/predicted esterase</fullName>
    </submittedName>
</protein>
<evidence type="ECO:0000313" key="4">
    <source>
        <dbReference type="EMBL" id="MBB5014322.1"/>
    </source>
</evidence>
<dbReference type="GO" id="GO:0003677">
    <property type="term" value="F:DNA binding"/>
    <property type="evidence" value="ECO:0007669"/>
    <property type="project" value="UniProtKB-UniRule"/>
</dbReference>
<feature type="DNA-binding region" description="OmpR/PhoB-type" evidence="2">
    <location>
        <begin position="1"/>
        <end position="98"/>
    </location>
</feature>
<reference evidence="4 5" key="1">
    <citation type="submission" date="2020-08" db="EMBL/GenBank/DDBJ databases">
        <title>Genomic Encyclopedia of Type Strains, Phase IV (KMG-IV): sequencing the most valuable type-strain genomes for metagenomic binning, comparative biology and taxonomic classification.</title>
        <authorList>
            <person name="Goeker M."/>
        </authorList>
    </citation>
    <scope>NUCLEOTIDE SEQUENCE [LARGE SCALE GENOMIC DNA]</scope>
    <source>
        <strain evidence="4 5">DSM 25897</strain>
    </source>
</reference>
<dbReference type="InterPro" id="IPR005532">
    <property type="entry name" value="SUMF_dom"/>
</dbReference>
<dbReference type="GO" id="GO:0000160">
    <property type="term" value="P:phosphorelay signal transduction system"/>
    <property type="evidence" value="ECO:0007669"/>
    <property type="project" value="InterPro"/>
</dbReference>
<dbReference type="AlphaFoldDB" id="A0A7W7V6U3"/>
<dbReference type="Pfam" id="PF00326">
    <property type="entry name" value="Peptidase_S9"/>
    <property type="match status" value="1"/>
</dbReference>
<dbReference type="Proteomes" id="UP000519004">
    <property type="component" value="Unassembled WGS sequence"/>
</dbReference>
<dbReference type="InterPro" id="IPR016032">
    <property type="entry name" value="Sig_transdc_resp-reg_C-effctor"/>
</dbReference>
<dbReference type="SUPFAM" id="SSF56436">
    <property type="entry name" value="C-type lectin-like"/>
    <property type="match status" value="1"/>
</dbReference>
<keyword evidence="1 2" id="KW-0238">DNA-binding</keyword>
<evidence type="ECO:0000256" key="1">
    <source>
        <dbReference type="ARBA" id="ARBA00023125"/>
    </source>
</evidence>
<dbReference type="Gene3D" id="3.90.1580.10">
    <property type="entry name" value="paralog of FGE (formylglycine-generating enzyme)"/>
    <property type="match status" value="1"/>
</dbReference>
<dbReference type="InterPro" id="IPR051043">
    <property type="entry name" value="Sulfatase_Mod_Factor_Kinase"/>
</dbReference>
<dbReference type="Gene3D" id="3.40.50.1820">
    <property type="entry name" value="alpha/beta hydrolase"/>
    <property type="match status" value="1"/>
</dbReference>
<dbReference type="EMBL" id="JACHHX010000001">
    <property type="protein sequence ID" value="MBB5014322.1"/>
    <property type="molecule type" value="Genomic_DNA"/>
</dbReference>
<dbReference type="Gene3D" id="1.10.10.10">
    <property type="entry name" value="Winged helix-like DNA-binding domain superfamily/Winged helix DNA-binding domain"/>
    <property type="match status" value="1"/>
</dbReference>
<dbReference type="SUPFAM" id="SSF46894">
    <property type="entry name" value="C-terminal effector domain of the bipartite response regulators"/>
    <property type="match status" value="1"/>
</dbReference>
<dbReference type="SUPFAM" id="SSF53474">
    <property type="entry name" value="alpha/beta-Hydrolases"/>
    <property type="match status" value="1"/>
</dbReference>
<gene>
    <name evidence="4" type="ORF">HNQ58_000193</name>
</gene>
<dbReference type="CDD" id="cd00383">
    <property type="entry name" value="trans_reg_C"/>
    <property type="match status" value="1"/>
</dbReference>
<dbReference type="InterPro" id="IPR001867">
    <property type="entry name" value="OmpR/PhoB-type_DNA-bd"/>
</dbReference>
<evidence type="ECO:0000313" key="5">
    <source>
        <dbReference type="Proteomes" id="UP000519004"/>
    </source>
</evidence>
<dbReference type="GO" id="GO:0008236">
    <property type="term" value="F:serine-type peptidase activity"/>
    <property type="evidence" value="ECO:0007669"/>
    <property type="project" value="InterPro"/>
</dbReference>
<dbReference type="PROSITE" id="PS51755">
    <property type="entry name" value="OMPR_PHOB"/>
    <property type="match status" value="1"/>
</dbReference>
<dbReference type="GO" id="GO:0006355">
    <property type="term" value="P:regulation of DNA-templated transcription"/>
    <property type="evidence" value="ECO:0007669"/>
    <property type="project" value="InterPro"/>
</dbReference>
<feature type="domain" description="OmpR/PhoB-type" evidence="3">
    <location>
        <begin position="1"/>
        <end position="98"/>
    </location>
</feature>
<dbReference type="InterPro" id="IPR042095">
    <property type="entry name" value="SUMF_sf"/>
</dbReference>
<dbReference type="Pfam" id="PF03781">
    <property type="entry name" value="FGE-sulfatase"/>
    <property type="match status" value="1"/>
</dbReference>
<dbReference type="Pfam" id="PF00486">
    <property type="entry name" value="Trans_reg_C"/>
    <property type="match status" value="1"/>
</dbReference>
<dbReference type="InterPro" id="IPR029058">
    <property type="entry name" value="AB_hydrolase_fold"/>
</dbReference>
<proteinExistence type="predicted"/>
<keyword evidence="5" id="KW-1185">Reference proteome</keyword>
<dbReference type="InterPro" id="IPR016187">
    <property type="entry name" value="CTDL_fold"/>
</dbReference>